<reference evidence="3" key="2">
    <citation type="journal article" date="2007" name="Science">
        <title>Draft genome sequence of the sexually transmitted pathogen Trichomonas vaginalis.</title>
        <authorList>
            <person name="Carlton J.M."/>
            <person name="Hirt R.P."/>
            <person name="Silva J.C."/>
            <person name="Delcher A.L."/>
            <person name="Schatz M."/>
            <person name="Zhao Q."/>
            <person name="Wortman J.R."/>
            <person name="Bidwell S.L."/>
            <person name="Alsmark U.C.M."/>
            <person name="Besteiro S."/>
            <person name="Sicheritz-Ponten T."/>
            <person name="Noel C.J."/>
            <person name="Dacks J.B."/>
            <person name="Foster P.G."/>
            <person name="Simillion C."/>
            <person name="Van de Peer Y."/>
            <person name="Miranda-Saavedra D."/>
            <person name="Barton G.J."/>
            <person name="Westrop G.D."/>
            <person name="Mueller S."/>
            <person name="Dessi D."/>
            <person name="Fiori P.L."/>
            <person name="Ren Q."/>
            <person name="Paulsen I."/>
            <person name="Zhang H."/>
            <person name="Bastida-Corcuera F.D."/>
            <person name="Simoes-Barbosa A."/>
            <person name="Brown M.T."/>
            <person name="Hayes R.D."/>
            <person name="Mukherjee M."/>
            <person name="Okumura C.Y."/>
            <person name="Schneider R."/>
            <person name="Smith A.J."/>
            <person name="Vanacova S."/>
            <person name="Villalvazo M."/>
            <person name="Haas B.J."/>
            <person name="Pertea M."/>
            <person name="Feldblyum T.V."/>
            <person name="Utterback T.R."/>
            <person name="Shu C.L."/>
            <person name="Osoegawa K."/>
            <person name="de Jong P.J."/>
            <person name="Hrdy I."/>
            <person name="Horvathova L."/>
            <person name="Zubacova Z."/>
            <person name="Dolezal P."/>
            <person name="Malik S.B."/>
            <person name="Logsdon J.M. Jr."/>
            <person name="Henze K."/>
            <person name="Gupta A."/>
            <person name="Wang C.C."/>
            <person name="Dunne R.L."/>
            <person name="Upcroft J.A."/>
            <person name="Upcroft P."/>
            <person name="White O."/>
            <person name="Salzberg S.L."/>
            <person name="Tang P."/>
            <person name="Chiu C.-H."/>
            <person name="Lee Y.-S."/>
            <person name="Embley T.M."/>
            <person name="Coombs G.H."/>
            <person name="Mottram J.C."/>
            <person name="Tachezy J."/>
            <person name="Fraser-Liggett C.M."/>
            <person name="Johnson P.J."/>
        </authorList>
    </citation>
    <scope>NUCLEOTIDE SEQUENCE [LARGE SCALE GENOMIC DNA]</scope>
    <source>
        <strain evidence="3">G3</strain>
    </source>
</reference>
<dbReference type="VEuPathDB" id="TrichDB:TVAGG3_0002790"/>
<evidence type="ECO:0000256" key="2">
    <source>
        <dbReference type="RuleBase" id="RU361268"/>
    </source>
</evidence>
<dbReference type="Pfam" id="PF01214">
    <property type="entry name" value="CK_II_beta"/>
    <property type="match status" value="1"/>
</dbReference>
<dbReference type="Gene3D" id="1.10.1820.10">
    <property type="entry name" value="protein kinase ck2 holoenzyme, chain C, domain 1"/>
    <property type="match status" value="1"/>
</dbReference>
<evidence type="ECO:0000313" key="4">
    <source>
        <dbReference type="Proteomes" id="UP000001542"/>
    </source>
</evidence>
<dbReference type="AlphaFoldDB" id="A2F7A7"/>
<evidence type="ECO:0000313" key="3">
    <source>
        <dbReference type="EMBL" id="EAX99222.1"/>
    </source>
</evidence>
<dbReference type="PROSITE" id="PS01101">
    <property type="entry name" value="CK2_BETA"/>
    <property type="match status" value="1"/>
</dbReference>
<dbReference type="FunFam" id="1.10.1820.10:FF:000005">
    <property type="entry name" value="Casein kinase II subunit beta"/>
    <property type="match status" value="1"/>
</dbReference>
<dbReference type="GO" id="GO:0005956">
    <property type="term" value="C:protein kinase CK2 complex"/>
    <property type="evidence" value="ECO:0000318"/>
    <property type="project" value="GO_Central"/>
</dbReference>
<proteinExistence type="inferred from homology"/>
<dbReference type="InParanoid" id="A2F7A7"/>
<dbReference type="InterPro" id="IPR016149">
    <property type="entry name" value="Casein_kin_II_reg-sub_N"/>
</dbReference>
<dbReference type="FunFam" id="2.20.25.20:FF:000001">
    <property type="entry name" value="Casein kinase II subunit beta"/>
    <property type="match status" value="1"/>
</dbReference>
<dbReference type="SMR" id="A2F7A7"/>
<gene>
    <name evidence="3" type="ORF">TVAG_236670</name>
</gene>
<dbReference type="SUPFAM" id="SSF57798">
    <property type="entry name" value="Casein kinase II beta subunit"/>
    <property type="match status" value="1"/>
</dbReference>
<dbReference type="STRING" id="5722.A2F7A7"/>
<dbReference type="PANTHER" id="PTHR11740:SF0">
    <property type="entry name" value="CASEIN KINASE II SUBUNIT BETA"/>
    <property type="match status" value="1"/>
</dbReference>
<dbReference type="KEGG" id="tva:4757027"/>
<dbReference type="EMBL" id="DS113645">
    <property type="protein sequence ID" value="EAX99222.1"/>
    <property type="molecule type" value="Genomic_DNA"/>
</dbReference>
<dbReference type="GO" id="GO:0005737">
    <property type="term" value="C:cytoplasm"/>
    <property type="evidence" value="ECO:0000318"/>
    <property type="project" value="GO_Central"/>
</dbReference>
<dbReference type="Gene3D" id="2.20.25.20">
    <property type="match status" value="1"/>
</dbReference>
<comment type="subunit">
    <text evidence="2">Tetramer of two alpha and two beta subunits.</text>
</comment>
<dbReference type="eggNOG" id="KOG3092">
    <property type="taxonomic scope" value="Eukaryota"/>
</dbReference>
<reference evidence="3" key="1">
    <citation type="submission" date="2006-10" db="EMBL/GenBank/DDBJ databases">
        <authorList>
            <person name="Amadeo P."/>
            <person name="Zhao Q."/>
            <person name="Wortman J."/>
            <person name="Fraser-Liggett C."/>
            <person name="Carlton J."/>
        </authorList>
    </citation>
    <scope>NUCLEOTIDE SEQUENCE</scope>
    <source>
        <strain evidence="3">G3</strain>
    </source>
</reference>
<dbReference type="InterPro" id="IPR035991">
    <property type="entry name" value="Casein_kinase_II_beta-like"/>
</dbReference>
<organism evidence="3 4">
    <name type="scientific">Trichomonas vaginalis (strain ATCC PRA-98 / G3)</name>
    <dbReference type="NCBI Taxonomy" id="412133"/>
    <lineage>
        <taxon>Eukaryota</taxon>
        <taxon>Metamonada</taxon>
        <taxon>Parabasalia</taxon>
        <taxon>Trichomonadida</taxon>
        <taxon>Trichomonadidae</taxon>
        <taxon>Trichomonas</taxon>
    </lineage>
</organism>
<accession>A2F7A7</accession>
<dbReference type="GO" id="GO:0019887">
    <property type="term" value="F:protein kinase regulator activity"/>
    <property type="evidence" value="ECO:0000318"/>
    <property type="project" value="GO_Central"/>
</dbReference>
<name>A2F7A7_TRIV3</name>
<sequence length="209" mass="24195">MSSASETPRIEWLCEIDSDFLNSSVSSYGLDRFIPNYGLCIKYIRGDVGIFNDYPRNIQESLLNEVRVLYGLLHARYIVTEEGLEAMFEKYQNCIFGCCPRASCHKEFLLPIGLTDEPGVMNVKLYCPRCCDIYESFYQLDGAYFGTTFPIYFVKYHEIEIGKYLQPNYTNTGDPTRDNRLLRYRDPCYKPTAELELPKKVMGKNPQSN</sequence>
<dbReference type="PANTHER" id="PTHR11740">
    <property type="entry name" value="CASEIN KINASE II SUBUNIT BETA"/>
    <property type="match status" value="1"/>
</dbReference>
<evidence type="ECO:0000256" key="1">
    <source>
        <dbReference type="ARBA" id="ARBA00006941"/>
    </source>
</evidence>
<dbReference type="OrthoDB" id="3971593at2759"/>
<dbReference type="RefSeq" id="XP_001312152.1">
    <property type="nucleotide sequence ID" value="XM_001312151.1"/>
</dbReference>
<dbReference type="PRINTS" id="PR00472">
    <property type="entry name" value="CASNKINASEII"/>
</dbReference>
<keyword evidence="4" id="KW-1185">Reference proteome</keyword>
<dbReference type="Proteomes" id="UP000001542">
    <property type="component" value="Unassembled WGS sequence"/>
</dbReference>
<comment type="similarity">
    <text evidence="1 2">Belongs to the casein kinase 2 subunit beta family.</text>
</comment>
<dbReference type="InterPro" id="IPR000704">
    <property type="entry name" value="Casein_kinase_II_reg-sub"/>
</dbReference>
<dbReference type="VEuPathDB" id="TrichDB:TVAG_236670"/>
<dbReference type="SMART" id="SM01085">
    <property type="entry name" value="CK_II_beta"/>
    <property type="match status" value="1"/>
</dbReference>
<protein>
    <recommendedName>
        <fullName evidence="2">Casein kinase II subunit beta</fullName>
        <shortName evidence="2">CK II beta</shortName>
    </recommendedName>
</protein>